<dbReference type="SUPFAM" id="SSF53187">
    <property type="entry name" value="Zn-dependent exopeptidases"/>
    <property type="match status" value="1"/>
</dbReference>
<feature type="region of interest" description="Disordered" evidence="1">
    <location>
        <begin position="377"/>
        <end position="447"/>
    </location>
</feature>
<feature type="compositionally biased region" description="Basic residues" evidence="1">
    <location>
        <begin position="470"/>
        <end position="480"/>
    </location>
</feature>
<gene>
    <name evidence="3" type="ORF">DFJ67_6780</name>
</gene>
<accession>A0A3D9ZW28</accession>
<dbReference type="GO" id="GO:0006508">
    <property type="term" value="P:proteolysis"/>
    <property type="evidence" value="ECO:0007669"/>
    <property type="project" value="InterPro"/>
</dbReference>
<proteinExistence type="predicted"/>
<keyword evidence="3" id="KW-0378">Hydrolase</keyword>
<comment type="caution">
    <text evidence="3">The sequence shown here is derived from an EMBL/GenBank/DDBJ whole genome shotgun (WGS) entry which is preliminary data.</text>
</comment>
<dbReference type="Proteomes" id="UP000256913">
    <property type="component" value="Unassembled WGS sequence"/>
</dbReference>
<protein>
    <submittedName>
        <fullName evidence="3">Zinc carboxypeptidase</fullName>
    </submittedName>
</protein>
<feature type="compositionally biased region" description="Basic residues" evidence="1">
    <location>
        <begin position="509"/>
        <end position="526"/>
    </location>
</feature>
<dbReference type="GO" id="GO:0004181">
    <property type="term" value="F:metallocarboxypeptidase activity"/>
    <property type="evidence" value="ECO:0007669"/>
    <property type="project" value="InterPro"/>
</dbReference>
<feature type="compositionally biased region" description="Low complexity" evidence="1">
    <location>
        <begin position="791"/>
        <end position="801"/>
    </location>
</feature>
<keyword evidence="3" id="KW-0121">Carboxypeptidase</keyword>
<organism evidence="3 4">
    <name type="scientific">Asanoa ferruginea</name>
    <dbReference type="NCBI Taxonomy" id="53367"/>
    <lineage>
        <taxon>Bacteria</taxon>
        <taxon>Bacillati</taxon>
        <taxon>Actinomycetota</taxon>
        <taxon>Actinomycetes</taxon>
        <taxon>Micromonosporales</taxon>
        <taxon>Micromonosporaceae</taxon>
        <taxon>Asanoa</taxon>
    </lineage>
</organism>
<feature type="compositionally biased region" description="Basic residues" evidence="1">
    <location>
        <begin position="567"/>
        <end position="579"/>
    </location>
</feature>
<dbReference type="AlphaFoldDB" id="A0A3D9ZW28"/>
<feature type="region of interest" description="Disordered" evidence="1">
    <location>
        <begin position="599"/>
        <end position="825"/>
    </location>
</feature>
<keyword evidence="4" id="KW-1185">Reference proteome</keyword>
<feature type="region of interest" description="Disordered" evidence="1">
    <location>
        <begin position="464"/>
        <end position="579"/>
    </location>
</feature>
<keyword evidence="3" id="KW-0645">Protease</keyword>
<dbReference type="EMBL" id="QUMQ01000001">
    <property type="protein sequence ID" value="REG00723.1"/>
    <property type="molecule type" value="Genomic_DNA"/>
</dbReference>
<feature type="compositionally biased region" description="Basic residues" evidence="1">
    <location>
        <begin position="413"/>
        <end position="426"/>
    </location>
</feature>
<dbReference type="InterPro" id="IPR000834">
    <property type="entry name" value="Peptidase_M14"/>
</dbReference>
<evidence type="ECO:0000256" key="1">
    <source>
        <dbReference type="SAM" id="MobiDB-lite"/>
    </source>
</evidence>
<sequence length="825" mass="89414">MGAAPACDPNPGARLADVPSPEAFLGFPLGVGQQRVVTNDEIRRYLAAVDNASDRVVTGTMATSVTGQPLPYAIVSDSAHVTKDGLAKIAEDIRDLRDPRTMAASKAARIAHDDPAIVYIAGNVHGGETSGADASLKSLYELAAGLSCDVKDRNDNLLTVIVPTQNPDGRDANRRQNDFGFDLNRDWFARSQPETDGKIELLRKFPPQVFIDAHEMGSRRYFFPPNADPIHHEIADAPVDWINRIGEANKAGFGYNGACTDTVTTECYFNYDTYDLFYMGYGDTVPATGFGAAGMTYEKGSASAVQDRVQQQFNTQWSTTGWAADNKREVLNSYFKIWTDALAEGKAGELEPNEVVQPDNTVQVPGGRRQGQVLLPAARPAARRRAQAGRAAARDGRRGLRGQGADHGAAGTRVRRTHRRQPHRAQGRLLDPDGAAAEALDPGDAGRRPLRAVPVLLRRVVVEQPAADGHRHHLHRRRPAPQRAARGTAGGRQGGHRAEGRLLPVPARLGRRGGVHLRPARRRRRGPPGPRDRPHHVPRGRPHRGAQRPGARPGRHDGCQPQAVHRPGAHPARRRPVPGHRHLHHVGLARRGALRARQALGPAPDPGHHRRHQQQRAGVHRALGGAGAGRLQRDRRAHRGGPGQPAGLGRGWQHLHRAAQRGHPDGPGGRADLDHGEGQAGRLRGRGLALPGRRRPRQPGRGDPPGRGLRVQQQRLDPHAQHHRHQRAHLPERRHVLVQRLHRRRRHAEGHGGAGRRADRGGPGSAVRLQPAVPGLQRERHPDAGQRRSLPGVPGRAVGASGRAGDGRSGPGRRSGSAGTGEPGR</sequence>
<feature type="compositionally biased region" description="Basic and acidic residues" evidence="1">
    <location>
        <begin position="777"/>
        <end position="786"/>
    </location>
</feature>
<feature type="compositionally biased region" description="Basic residues" evidence="1">
    <location>
        <begin position="736"/>
        <end position="748"/>
    </location>
</feature>
<evidence type="ECO:0000313" key="3">
    <source>
        <dbReference type="EMBL" id="REG00723.1"/>
    </source>
</evidence>
<reference evidence="3 4" key="1">
    <citation type="submission" date="2018-08" db="EMBL/GenBank/DDBJ databases">
        <title>Sequencing the genomes of 1000 actinobacteria strains.</title>
        <authorList>
            <person name="Klenk H.-P."/>
        </authorList>
    </citation>
    <scope>NUCLEOTIDE SEQUENCE [LARGE SCALE GENOMIC DNA]</scope>
    <source>
        <strain evidence="3 4">DSM 44099</strain>
    </source>
</reference>
<feature type="compositionally biased region" description="Gly residues" evidence="1">
    <location>
        <begin position="640"/>
        <end position="650"/>
    </location>
</feature>
<dbReference type="Pfam" id="PF00246">
    <property type="entry name" value="Peptidase_M14"/>
    <property type="match status" value="1"/>
</dbReference>
<feature type="compositionally biased region" description="Basic residues" evidence="1">
    <location>
        <begin position="533"/>
        <end position="546"/>
    </location>
</feature>
<dbReference type="Gene3D" id="3.40.630.10">
    <property type="entry name" value="Zn peptidases"/>
    <property type="match status" value="1"/>
</dbReference>
<dbReference type="GO" id="GO:0008270">
    <property type="term" value="F:zinc ion binding"/>
    <property type="evidence" value="ECO:0007669"/>
    <property type="project" value="InterPro"/>
</dbReference>
<evidence type="ECO:0000313" key="4">
    <source>
        <dbReference type="Proteomes" id="UP000256913"/>
    </source>
</evidence>
<feature type="compositionally biased region" description="Low complexity" evidence="1">
    <location>
        <begin position="680"/>
        <end position="691"/>
    </location>
</feature>
<evidence type="ECO:0000259" key="2">
    <source>
        <dbReference type="Pfam" id="PF00246"/>
    </source>
</evidence>
<feature type="domain" description="Peptidase M14" evidence="2">
    <location>
        <begin position="43"/>
        <end position="190"/>
    </location>
</feature>
<name>A0A3D9ZW28_9ACTN</name>